<protein>
    <submittedName>
        <fullName evidence="1">Uncharacterized protein</fullName>
    </submittedName>
</protein>
<dbReference type="InterPro" id="IPR052583">
    <property type="entry name" value="ATP-helicase/E3_Ub-Ligase"/>
</dbReference>
<sequence>MVSGSFDRPDEGVSGLAYLASLKYLTLRLILGATLLERLSFVQVRVEILKSAFDACESPLDNRKQLWKKGMMSAMAWRRPEVTTSEARYGCSISTDIKIDSPMETDEVSSASRKPAVFDVAGFYEAVKPSKEEPMLENEMPDLLPKLRPYQLRAAYWMVQREKLLEV</sequence>
<evidence type="ECO:0000313" key="2">
    <source>
        <dbReference type="Proteomes" id="UP001188597"/>
    </source>
</evidence>
<organism evidence="1 2">
    <name type="scientific">Escallonia herrerae</name>
    <dbReference type="NCBI Taxonomy" id="1293975"/>
    <lineage>
        <taxon>Eukaryota</taxon>
        <taxon>Viridiplantae</taxon>
        <taxon>Streptophyta</taxon>
        <taxon>Embryophyta</taxon>
        <taxon>Tracheophyta</taxon>
        <taxon>Spermatophyta</taxon>
        <taxon>Magnoliopsida</taxon>
        <taxon>eudicotyledons</taxon>
        <taxon>Gunneridae</taxon>
        <taxon>Pentapetalae</taxon>
        <taxon>asterids</taxon>
        <taxon>campanulids</taxon>
        <taxon>Escalloniales</taxon>
        <taxon>Escalloniaceae</taxon>
        <taxon>Escallonia</taxon>
    </lineage>
</organism>
<name>A0AA88WFD8_9ASTE</name>
<dbReference type="EMBL" id="JAVXUP010000485">
    <property type="protein sequence ID" value="KAK3026816.1"/>
    <property type="molecule type" value="Genomic_DNA"/>
</dbReference>
<dbReference type="AlphaFoldDB" id="A0AA88WFD8"/>
<reference evidence="1" key="1">
    <citation type="submission" date="2022-12" db="EMBL/GenBank/DDBJ databases">
        <title>Draft genome assemblies for two species of Escallonia (Escalloniales).</title>
        <authorList>
            <person name="Chanderbali A."/>
            <person name="Dervinis C."/>
            <person name="Anghel I."/>
            <person name="Soltis D."/>
            <person name="Soltis P."/>
            <person name="Zapata F."/>
        </authorList>
    </citation>
    <scope>NUCLEOTIDE SEQUENCE</scope>
    <source>
        <strain evidence="1">UCBG64.0493</strain>
        <tissue evidence="1">Leaf</tissue>
    </source>
</reference>
<dbReference type="Proteomes" id="UP001188597">
    <property type="component" value="Unassembled WGS sequence"/>
</dbReference>
<dbReference type="PANTHER" id="PTHR45865">
    <property type="entry name" value="E3 UBIQUITIN-PROTEIN LIGASE SHPRH FAMILY MEMBER"/>
    <property type="match status" value="1"/>
</dbReference>
<keyword evidence="2" id="KW-1185">Reference proteome</keyword>
<gene>
    <name evidence="1" type="ORF">RJ639_041888</name>
</gene>
<evidence type="ECO:0000313" key="1">
    <source>
        <dbReference type="EMBL" id="KAK3026816.1"/>
    </source>
</evidence>
<comment type="caution">
    <text evidence="1">The sequence shown here is derived from an EMBL/GenBank/DDBJ whole genome shotgun (WGS) entry which is preliminary data.</text>
</comment>
<accession>A0AA88WFD8</accession>
<dbReference type="PANTHER" id="PTHR45865:SF1">
    <property type="entry name" value="E3 UBIQUITIN-PROTEIN LIGASE SHPRH"/>
    <property type="match status" value="1"/>
</dbReference>
<proteinExistence type="predicted"/>